<dbReference type="InterPro" id="IPR051533">
    <property type="entry name" value="WaaL-like"/>
</dbReference>
<proteinExistence type="predicted"/>
<evidence type="ECO:0000256" key="1">
    <source>
        <dbReference type="ARBA" id="ARBA00004141"/>
    </source>
</evidence>
<evidence type="ECO:0000259" key="6">
    <source>
        <dbReference type="Pfam" id="PF04932"/>
    </source>
</evidence>
<dbReference type="PANTHER" id="PTHR37422:SF17">
    <property type="entry name" value="O-ANTIGEN LIGASE"/>
    <property type="match status" value="1"/>
</dbReference>
<keyword evidence="8" id="KW-1185">Reference proteome</keyword>
<dbReference type="eggNOG" id="COG3307">
    <property type="taxonomic scope" value="Bacteria"/>
</dbReference>
<evidence type="ECO:0000313" key="8">
    <source>
        <dbReference type="Proteomes" id="UP000005631"/>
    </source>
</evidence>
<dbReference type="GO" id="GO:0016874">
    <property type="term" value="F:ligase activity"/>
    <property type="evidence" value="ECO:0007669"/>
    <property type="project" value="UniProtKB-KW"/>
</dbReference>
<dbReference type="AlphaFoldDB" id="G8R1Y0"/>
<keyword evidence="3 5" id="KW-1133">Transmembrane helix</keyword>
<accession>G8R1Y0</accession>
<keyword evidence="7" id="KW-0436">Ligase</keyword>
<dbReference type="EMBL" id="CP003156">
    <property type="protein sequence ID" value="AEV33930.1"/>
    <property type="molecule type" value="Genomic_DNA"/>
</dbReference>
<reference evidence="7 8" key="1">
    <citation type="journal article" date="2012" name="Stand. Genomic Sci.">
        <title>Genome sequence of the orange-pigmented seawater bacterium Owenweeksia hongkongensis type strain (UST20020801(T)).</title>
        <authorList>
            <person name="Riedel T."/>
            <person name="Held B."/>
            <person name="Nolan M."/>
            <person name="Lucas S."/>
            <person name="Lapidus A."/>
            <person name="Tice H."/>
            <person name="Del Rio T.G."/>
            <person name="Cheng J.F."/>
            <person name="Han C."/>
            <person name="Tapia R."/>
            <person name="Goodwin L.A."/>
            <person name="Pitluck S."/>
            <person name="Liolios K."/>
            <person name="Mavromatis K."/>
            <person name="Pagani I."/>
            <person name="Ivanova N."/>
            <person name="Mikhailova N."/>
            <person name="Pati A."/>
            <person name="Chen A."/>
            <person name="Palaniappan K."/>
            <person name="Rohde M."/>
            <person name="Tindall B.J."/>
            <person name="Detter J.C."/>
            <person name="Goker M."/>
            <person name="Woyke T."/>
            <person name="Bristow J."/>
            <person name="Eisen J.A."/>
            <person name="Markowitz V."/>
            <person name="Hugenholtz P."/>
            <person name="Klenk H.P."/>
            <person name="Kyrpides N.C."/>
        </authorList>
    </citation>
    <scope>NUCLEOTIDE SEQUENCE</scope>
    <source>
        <strain evidence="8">DSM 17368 / JCM 12287 / NRRL B-23963</strain>
    </source>
</reference>
<evidence type="ECO:0000256" key="5">
    <source>
        <dbReference type="SAM" id="Phobius"/>
    </source>
</evidence>
<feature type="transmembrane region" description="Helical" evidence="5">
    <location>
        <begin position="139"/>
        <end position="164"/>
    </location>
</feature>
<evidence type="ECO:0000256" key="3">
    <source>
        <dbReference type="ARBA" id="ARBA00022989"/>
    </source>
</evidence>
<feature type="domain" description="O-antigen ligase-related" evidence="6">
    <location>
        <begin position="182"/>
        <end position="343"/>
    </location>
</feature>
<evidence type="ECO:0000313" key="7">
    <source>
        <dbReference type="EMBL" id="AEV33930.1"/>
    </source>
</evidence>
<dbReference type="HOGENOM" id="CLU_663638_0_0_10"/>
<dbReference type="Pfam" id="PF04932">
    <property type="entry name" value="Wzy_C"/>
    <property type="match status" value="1"/>
</dbReference>
<comment type="subcellular location">
    <subcellularLocation>
        <location evidence="1">Membrane</location>
        <topology evidence="1">Multi-pass membrane protein</topology>
    </subcellularLocation>
</comment>
<gene>
    <name evidence="7" type="ordered locus">Oweho_2973</name>
</gene>
<organism evidence="7 8">
    <name type="scientific">Owenweeksia hongkongensis (strain DSM 17368 / CIP 108786 / JCM 12287 / NRRL B-23963 / UST20020801)</name>
    <dbReference type="NCBI Taxonomy" id="926562"/>
    <lineage>
        <taxon>Bacteria</taxon>
        <taxon>Pseudomonadati</taxon>
        <taxon>Bacteroidota</taxon>
        <taxon>Flavobacteriia</taxon>
        <taxon>Flavobacteriales</taxon>
        <taxon>Owenweeksiaceae</taxon>
        <taxon>Owenweeksia</taxon>
    </lineage>
</organism>
<feature type="transmembrane region" description="Helical" evidence="5">
    <location>
        <begin position="384"/>
        <end position="402"/>
    </location>
</feature>
<feature type="transmembrane region" description="Helical" evidence="5">
    <location>
        <begin position="44"/>
        <end position="63"/>
    </location>
</feature>
<feature type="transmembrane region" description="Helical" evidence="5">
    <location>
        <begin position="101"/>
        <end position="119"/>
    </location>
</feature>
<keyword evidence="4 5" id="KW-0472">Membrane</keyword>
<evidence type="ECO:0000256" key="2">
    <source>
        <dbReference type="ARBA" id="ARBA00022692"/>
    </source>
</evidence>
<dbReference type="Proteomes" id="UP000005631">
    <property type="component" value="Chromosome"/>
</dbReference>
<dbReference type="PANTHER" id="PTHR37422">
    <property type="entry name" value="TEICHURONIC ACID BIOSYNTHESIS PROTEIN TUAE"/>
    <property type="match status" value="1"/>
</dbReference>
<dbReference type="GO" id="GO:0016020">
    <property type="term" value="C:membrane"/>
    <property type="evidence" value="ECO:0007669"/>
    <property type="project" value="UniProtKB-SubCell"/>
</dbReference>
<feature type="transmembrane region" description="Helical" evidence="5">
    <location>
        <begin position="69"/>
        <end position="89"/>
    </location>
</feature>
<dbReference type="KEGG" id="oho:Oweho_2973"/>
<dbReference type="STRING" id="926562.Oweho_2973"/>
<feature type="transmembrane region" description="Helical" evidence="5">
    <location>
        <begin position="332"/>
        <end position="352"/>
    </location>
</feature>
<evidence type="ECO:0000256" key="4">
    <source>
        <dbReference type="ARBA" id="ARBA00023136"/>
    </source>
</evidence>
<keyword evidence="2 5" id="KW-0812">Transmembrane</keyword>
<feature type="transmembrane region" description="Helical" evidence="5">
    <location>
        <begin position="12"/>
        <end position="32"/>
    </location>
</feature>
<dbReference type="InterPro" id="IPR007016">
    <property type="entry name" value="O-antigen_ligase-rel_domated"/>
</dbReference>
<feature type="transmembrane region" description="Helical" evidence="5">
    <location>
        <begin position="198"/>
        <end position="215"/>
    </location>
</feature>
<feature type="transmembrane region" description="Helical" evidence="5">
    <location>
        <begin position="359"/>
        <end position="378"/>
    </location>
</feature>
<feature type="transmembrane region" description="Helical" evidence="5">
    <location>
        <begin position="176"/>
        <end position="192"/>
    </location>
</feature>
<protein>
    <submittedName>
        <fullName evidence="7">Lipid A core-O-antigen ligase-like enyme</fullName>
    </submittedName>
</protein>
<sequence length="414" mass="47647">MIYFAAVLPFQFRALSPTIGIIGILLGWLISFRPKQALLCFKKNVPLWFVSGLYLLGALSYFYTEDKDTWGRLMVLKMPTLLLPLALGTSAKFGQKHYKHWLLTFAFSTALSCLVLFSIGLYRQALDPSQNYLYHQNFVAYHLIAVHYFTMYCSFAFIILLYYYLKARPKAFGKKVIFFLSLSALAAAIYVGAARMQIVTFLLISIIFITWYFGNKKSWKKLLIYQMIALGGIVGLALIIPGSQKRIIETYREWMVYEGKSDDYQTNHRVFIWRDAMKVIEQNPLQGVGLGSADNELNEYLKLETAKFWRGNRPYTLGETNYNYHNTYLQHWAALGILGLTFLVMAFLWPFIKMGKYSFLGYAMLFILGTSFITESMLERQAGTLFFAYFFAMLIANANNSFRPSALSDYKKPA</sequence>
<feature type="transmembrane region" description="Helical" evidence="5">
    <location>
        <begin position="222"/>
        <end position="240"/>
    </location>
</feature>
<name>G8R1Y0_OWEHD</name>